<evidence type="ECO:0000256" key="2">
    <source>
        <dbReference type="ARBA" id="ARBA00011901"/>
    </source>
</evidence>
<evidence type="ECO:0000313" key="6">
    <source>
        <dbReference type="EMBL" id="WKN38459.1"/>
    </source>
</evidence>
<dbReference type="SUPFAM" id="SSF48452">
    <property type="entry name" value="TPR-like"/>
    <property type="match status" value="1"/>
</dbReference>
<organism evidence="6">
    <name type="scientific">Roseihalotalea indica</name>
    <dbReference type="NCBI Taxonomy" id="2867963"/>
    <lineage>
        <taxon>Bacteria</taxon>
        <taxon>Pseudomonadati</taxon>
        <taxon>Bacteroidota</taxon>
        <taxon>Cytophagia</taxon>
        <taxon>Cytophagales</taxon>
        <taxon>Catalimonadaceae</taxon>
        <taxon>Roseihalotalea</taxon>
    </lineage>
</organism>
<dbReference type="Pfam" id="PF01520">
    <property type="entry name" value="Amidase_3"/>
    <property type="match status" value="1"/>
</dbReference>
<dbReference type="InterPro" id="IPR011990">
    <property type="entry name" value="TPR-like_helical_dom_sf"/>
</dbReference>
<dbReference type="Gene3D" id="1.25.40.10">
    <property type="entry name" value="Tetratricopeptide repeat domain"/>
    <property type="match status" value="1"/>
</dbReference>
<keyword evidence="3 6" id="KW-0378">Hydrolase</keyword>
<evidence type="ECO:0000256" key="3">
    <source>
        <dbReference type="ARBA" id="ARBA00022801"/>
    </source>
</evidence>
<dbReference type="SUPFAM" id="SSF53187">
    <property type="entry name" value="Zn-dependent exopeptidases"/>
    <property type="match status" value="1"/>
</dbReference>
<dbReference type="GO" id="GO:0030288">
    <property type="term" value="C:outer membrane-bounded periplasmic space"/>
    <property type="evidence" value="ECO:0007669"/>
    <property type="project" value="TreeGrafter"/>
</dbReference>
<dbReference type="PANTHER" id="PTHR30404">
    <property type="entry name" value="N-ACETYLMURAMOYL-L-ALANINE AMIDASE"/>
    <property type="match status" value="1"/>
</dbReference>
<dbReference type="EMBL" id="CP120682">
    <property type="protein sequence ID" value="WKN38459.1"/>
    <property type="molecule type" value="Genomic_DNA"/>
</dbReference>
<feature type="signal peptide" evidence="4">
    <location>
        <begin position="1"/>
        <end position="33"/>
    </location>
</feature>
<dbReference type="PANTHER" id="PTHR30404:SF0">
    <property type="entry name" value="N-ACETYLMURAMOYL-L-ALANINE AMIDASE AMIC"/>
    <property type="match status" value="1"/>
</dbReference>
<evidence type="ECO:0000256" key="1">
    <source>
        <dbReference type="ARBA" id="ARBA00001561"/>
    </source>
</evidence>
<dbReference type="GO" id="GO:0008745">
    <property type="term" value="F:N-acetylmuramoyl-L-alanine amidase activity"/>
    <property type="evidence" value="ECO:0007669"/>
    <property type="project" value="UniProtKB-EC"/>
</dbReference>
<gene>
    <name evidence="6" type="ORF">K4G66_07055</name>
</gene>
<reference evidence="6" key="2">
    <citation type="journal article" date="2024" name="Antonie Van Leeuwenhoek">
        <title>Roseihalotalea indica gen. nov., sp. nov., a halophilic Bacteroidetes from mesopelagic Southwest Indian Ocean with higher carbohydrate metabolic potential.</title>
        <authorList>
            <person name="Chen B."/>
            <person name="Zhang M."/>
            <person name="Lin D."/>
            <person name="Ye J."/>
            <person name="Tang K."/>
        </authorList>
    </citation>
    <scope>NUCLEOTIDE SEQUENCE</scope>
    <source>
        <strain evidence="6">TK19036</strain>
    </source>
</reference>
<sequence length="339" mass="38047">MKNQTTNTKLHHRHMPRYLTALLLLFSACMTTATEDSSVFADKIICLDAGHGGTADTDAYRVGPSGEREEWINLRVAKQLATLLEAQGATVVMIRTSDTTVSLDERAALAVDQQADVFLSIHHNATADSSVNFPIVYYHGNASENQASVALGQQVTQQLRAALFHDSVSVSLASDHTIFPERGTAVLRGTYGIPAVIGEATFFTNPSEEERLKTESYNQREAQAYLQALETFFSNEIPEISEKYSTVHLPPFAALQEAERMRPEARLWRQDIQRGKELYEQQAWEEAYEYFTRSARSFPDSYLAQEAHRYRANILEALDSLDAAKVARQRANEYYVAVE</sequence>
<protein>
    <recommendedName>
        <fullName evidence="2">N-acetylmuramoyl-L-alanine amidase</fullName>
        <ecNumber evidence="2">3.5.1.28</ecNumber>
    </recommendedName>
</protein>
<proteinExistence type="predicted"/>
<evidence type="ECO:0000259" key="5">
    <source>
        <dbReference type="SMART" id="SM00646"/>
    </source>
</evidence>
<accession>A0AA49GUF1</accession>
<dbReference type="PROSITE" id="PS51257">
    <property type="entry name" value="PROKAR_LIPOPROTEIN"/>
    <property type="match status" value="1"/>
</dbReference>
<dbReference type="GO" id="GO:0009253">
    <property type="term" value="P:peptidoglycan catabolic process"/>
    <property type="evidence" value="ECO:0007669"/>
    <property type="project" value="InterPro"/>
</dbReference>
<feature type="domain" description="MurNAc-LAA" evidence="5">
    <location>
        <begin position="107"/>
        <end position="230"/>
    </location>
</feature>
<dbReference type="EC" id="3.5.1.28" evidence="2"/>
<feature type="chain" id="PRO_5041242915" description="N-acetylmuramoyl-L-alanine amidase" evidence="4">
    <location>
        <begin position="34"/>
        <end position="339"/>
    </location>
</feature>
<dbReference type="InterPro" id="IPR002508">
    <property type="entry name" value="MurNAc-LAA_cat"/>
</dbReference>
<name>A0AA49GUF1_9BACT</name>
<evidence type="ECO:0000256" key="4">
    <source>
        <dbReference type="SAM" id="SignalP"/>
    </source>
</evidence>
<dbReference type="AlphaFoldDB" id="A0AA49GUF1"/>
<keyword evidence="4" id="KW-0732">Signal</keyword>
<dbReference type="InterPro" id="IPR050695">
    <property type="entry name" value="N-acetylmuramoyl_amidase_3"/>
</dbReference>
<dbReference type="Gene3D" id="3.40.630.40">
    <property type="entry name" value="Zn-dependent exopeptidases"/>
    <property type="match status" value="1"/>
</dbReference>
<comment type="catalytic activity">
    <reaction evidence="1">
        <text>Hydrolyzes the link between N-acetylmuramoyl residues and L-amino acid residues in certain cell-wall glycopeptides.</text>
        <dbReference type="EC" id="3.5.1.28"/>
    </reaction>
</comment>
<dbReference type="CDD" id="cd02696">
    <property type="entry name" value="MurNAc-LAA"/>
    <property type="match status" value="1"/>
</dbReference>
<dbReference type="SMART" id="SM00646">
    <property type="entry name" value="Ami_3"/>
    <property type="match status" value="1"/>
</dbReference>
<reference evidence="6" key="1">
    <citation type="journal article" date="2023" name="Comput. Struct. Biotechnol. J.">
        <title>Discovery of a novel marine Bacteroidetes with a rich repertoire of carbohydrate-active enzymes.</title>
        <authorList>
            <person name="Chen B."/>
            <person name="Liu G."/>
            <person name="Chen Q."/>
            <person name="Wang H."/>
            <person name="Liu L."/>
            <person name="Tang K."/>
        </authorList>
    </citation>
    <scope>NUCLEOTIDE SEQUENCE</scope>
    <source>
        <strain evidence="6">TK19036</strain>
    </source>
</reference>